<keyword evidence="3" id="KW-1185">Reference proteome</keyword>
<evidence type="ECO:0000313" key="2">
    <source>
        <dbReference type="EMBL" id="OLY79139.1"/>
    </source>
</evidence>
<protein>
    <submittedName>
        <fullName evidence="2">Uncharacterized protein</fullName>
    </submittedName>
</protein>
<organism evidence="2 3">
    <name type="scientific">Smittium mucronatum</name>
    <dbReference type="NCBI Taxonomy" id="133383"/>
    <lineage>
        <taxon>Eukaryota</taxon>
        <taxon>Fungi</taxon>
        <taxon>Fungi incertae sedis</taxon>
        <taxon>Zoopagomycota</taxon>
        <taxon>Kickxellomycotina</taxon>
        <taxon>Harpellomycetes</taxon>
        <taxon>Harpellales</taxon>
        <taxon>Legeriomycetaceae</taxon>
        <taxon>Smittium</taxon>
    </lineage>
</organism>
<dbReference type="AlphaFoldDB" id="A0A1R0GQH2"/>
<sequence length="164" mass="18771">MARSPKFLGWSSAYITSVAEQEEFNQGSEQHTNEGSVGTGSFFWVFSQPSDLYQDTATSFRISQVKMNDGLSLPGRFADPWGDQESMHRQYSNNLLRTLGDWIPSQKGQVINNSVTIYKKSRNVEQHQRNEVKSPHKKDQGFTRGSQKTTECQQDDDEMLSEFY</sequence>
<evidence type="ECO:0000256" key="1">
    <source>
        <dbReference type="SAM" id="MobiDB-lite"/>
    </source>
</evidence>
<feature type="compositionally biased region" description="Polar residues" evidence="1">
    <location>
        <begin position="143"/>
        <end position="152"/>
    </location>
</feature>
<evidence type="ECO:0000313" key="3">
    <source>
        <dbReference type="Proteomes" id="UP000187455"/>
    </source>
</evidence>
<accession>A0A1R0GQH2</accession>
<proteinExistence type="predicted"/>
<feature type="region of interest" description="Disordered" evidence="1">
    <location>
        <begin position="121"/>
        <end position="164"/>
    </location>
</feature>
<comment type="caution">
    <text evidence="2">The sequence shown here is derived from an EMBL/GenBank/DDBJ whole genome shotgun (WGS) entry which is preliminary data.</text>
</comment>
<gene>
    <name evidence="2" type="ORF">AYI68_g6798</name>
</gene>
<dbReference type="Proteomes" id="UP000187455">
    <property type="component" value="Unassembled WGS sequence"/>
</dbReference>
<reference evidence="2 3" key="1">
    <citation type="journal article" date="2016" name="Mol. Biol. Evol.">
        <title>Genome-Wide Survey of Gut Fungi (Harpellales) Reveals the First Horizontally Transferred Ubiquitin Gene from a Mosquito Host.</title>
        <authorList>
            <person name="Wang Y."/>
            <person name="White M.M."/>
            <person name="Kvist S."/>
            <person name="Moncalvo J.M."/>
        </authorList>
    </citation>
    <scope>NUCLEOTIDE SEQUENCE [LARGE SCALE GENOMIC DNA]</scope>
    <source>
        <strain evidence="2 3">ALG-7-W6</strain>
    </source>
</reference>
<feature type="compositionally biased region" description="Acidic residues" evidence="1">
    <location>
        <begin position="153"/>
        <end position="164"/>
    </location>
</feature>
<dbReference type="EMBL" id="LSSL01004904">
    <property type="protein sequence ID" value="OLY79139.1"/>
    <property type="molecule type" value="Genomic_DNA"/>
</dbReference>
<feature type="compositionally biased region" description="Basic and acidic residues" evidence="1">
    <location>
        <begin position="122"/>
        <end position="141"/>
    </location>
</feature>
<name>A0A1R0GQH2_9FUNG</name>